<dbReference type="EMBL" id="HBUF01424219">
    <property type="protein sequence ID" value="CAG6741207.1"/>
    <property type="molecule type" value="Transcribed_RNA"/>
</dbReference>
<evidence type="ECO:0000256" key="11">
    <source>
        <dbReference type="PROSITE-ProRule" id="PRU00042"/>
    </source>
</evidence>
<dbReference type="GO" id="GO:0005634">
    <property type="term" value="C:nucleus"/>
    <property type="evidence" value="ECO:0007669"/>
    <property type="project" value="UniProtKB-SubCell"/>
</dbReference>
<keyword evidence="4" id="KW-0677">Repeat</keyword>
<dbReference type="Gene3D" id="3.30.160.60">
    <property type="entry name" value="Classic Zinc Finger"/>
    <property type="match status" value="2"/>
</dbReference>
<evidence type="ECO:0000259" key="12">
    <source>
        <dbReference type="PROSITE" id="PS50157"/>
    </source>
</evidence>
<dbReference type="FunFam" id="3.30.160.60:FF:001156">
    <property type="entry name" value="Zinc finger protein 407"/>
    <property type="match status" value="1"/>
</dbReference>
<evidence type="ECO:0000256" key="4">
    <source>
        <dbReference type="ARBA" id="ARBA00022737"/>
    </source>
</evidence>
<dbReference type="SUPFAM" id="SSF57667">
    <property type="entry name" value="beta-beta-alpha zinc fingers"/>
    <property type="match status" value="1"/>
</dbReference>
<dbReference type="AlphaFoldDB" id="A0A8D9E5G8"/>
<evidence type="ECO:0000256" key="3">
    <source>
        <dbReference type="ARBA" id="ARBA00022723"/>
    </source>
</evidence>
<feature type="domain" description="C2H2-type" evidence="12">
    <location>
        <begin position="94"/>
        <end position="117"/>
    </location>
</feature>
<dbReference type="PROSITE" id="PS50157">
    <property type="entry name" value="ZINC_FINGER_C2H2_2"/>
    <property type="match status" value="2"/>
</dbReference>
<feature type="domain" description="C2H2-type" evidence="12">
    <location>
        <begin position="66"/>
        <end position="93"/>
    </location>
</feature>
<keyword evidence="7" id="KW-0805">Transcription regulation</keyword>
<protein>
    <submittedName>
        <fullName evidence="13">Zinc finger protein 711</fullName>
    </submittedName>
</protein>
<evidence type="ECO:0000256" key="7">
    <source>
        <dbReference type="ARBA" id="ARBA00023015"/>
    </source>
</evidence>
<dbReference type="Pfam" id="PF23225">
    <property type="entry name" value="zf-C2H2_7th_ZNF462"/>
    <property type="match status" value="1"/>
</dbReference>
<evidence type="ECO:0000256" key="2">
    <source>
        <dbReference type="ARBA" id="ARBA00006991"/>
    </source>
</evidence>
<organism evidence="13">
    <name type="scientific">Cacopsylla melanoneura</name>
    <dbReference type="NCBI Taxonomy" id="428564"/>
    <lineage>
        <taxon>Eukaryota</taxon>
        <taxon>Metazoa</taxon>
        <taxon>Ecdysozoa</taxon>
        <taxon>Arthropoda</taxon>
        <taxon>Hexapoda</taxon>
        <taxon>Insecta</taxon>
        <taxon>Pterygota</taxon>
        <taxon>Neoptera</taxon>
        <taxon>Paraneoptera</taxon>
        <taxon>Hemiptera</taxon>
        <taxon>Sternorrhyncha</taxon>
        <taxon>Psylloidea</taxon>
        <taxon>Psyllidae</taxon>
        <taxon>Psyllinae</taxon>
        <taxon>Cacopsylla</taxon>
    </lineage>
</organism>
<evidence type="ECO:0000256" key="6">
    <source>
        <dbReference type="ARBA" id="ARBA00022833"/>
    </source>
</evidence>
<keyword evidence="8" id="KW-0238">DNA-binding</keyword>
<keyword evidence="5 11" id="KW-0863">Zinc-finger</keyword>
<keyword evidence="3" id="KW-0479">Metal-binding</keyword>
<evidence type="ECO:0000256" key="8">
    <source>
        <dbReference type="ARBA" id="ARBA00023125"/>
    </source>
</evidence>
<keyword evidence="6" id="KW-0862">Zinc</keyword>
<reference evidence="13" key="1">
    <citation type="submission" date="2021-05" db="EMBL/GenBank/DDBJ databases">
        <authorList>
            <person name="Alioto T."/>
            <person name="Alioto T."/>
            <person name="Gomez Garrido J."/>
        </authorList>
    </citation>
    <scope>NUCLEOTIDE SEQUENCE</scope>
</reference>
<dbReference type="GO" id="GO:0008270">
    <property type="term" value="F:zinc ion binding"/>
    <property type="evidence" value="ECO:0007669"/>
    <property type="project" value="UniProtKB-KW"/>
</dbReference>
<name>A0A8D9E5G8_9HEMI</name>
<evidence type="ECO:0000256" key="10">
    <source>
        <dbReference type="ARBA" id="ARBA00023242"/>
    </source>
</evidence>
<dbReference type="InterPro" id="IPR036236">
    <property type="entry name" value="Znf_C2H2_sf"/>
</dbReference>
<evidence type="ECO:0000256" key="9">
    <source>
        <dbReference type="ARBA" id="ARBA00023163"/>
    </source>
</evidence>
<dbReference type="GO" id="GO:0003677">
    <property type="term" value="F:DNA binding"/>
    <property type="evidence" value="ECO:0007669"/>
    <property type="project" value="UniProtKB-KW"/>
</dbReference>
<keyword evidence="9" id="KW-0804">Transcription</keyword>
<sequence length="117" mass="13879">MLNRSNSFNVLPRDVLSFSLIRFLFPIPELPTCFYCNGFLMRNAELLLNHCKTCTAMSRPSKNFYYMCYTCPYHTINNSNMMGHIRKHLGEKPFKCPHCDYSSTFLYNLRTHQKVRH</sequence>
<accession>A0A8D9E5G8</accession>
<proteinExistence type="inferred from homology"/>
<dbReference type="SMART" id="SM00355">
    <property type="entry name" value="ZnF_C2H2"/>
    <property type="match status" value="2"/>
</dbReference>
<evidence type="ECO:0000313" key="13">
    <source>
        <dbReference type="EMBL" id="CAG6741207.1"/>
    </source>
</evidence>
<evidence type="ECO:0000256" key="5">
    <source>
        <dbReference type="ARBA" id="ARBA00022771"/>
    </source>
</evidence>
<evidence type="ECO:0000256" key="1">
    <source>
        <dbReference type="ARBA" id="ARBA00004123"/>
    </source>
</evidence>
<comment type="subcellular location">
    <subcellularLocation>
        <location evidence="1">Nucleus</location>
    </subcellularLocation>
</comment>
<dbReference type="InterPro" id="IPR013087">
    <property type="entry name" value="Znf_C2H2_type"/>
</dbReference>
<dbReference type="InterPro" id="IPR059059">
    <property type="entry name" value="Znf-C2H2_7th_ZNF462"/>
</dbReference>
<keyword evidence="10" id="KW-0539">Nucleus</keyword>
<comment type="similarity">
    <text evidence="2">Belongs to the krueppel C2H2-type zinc-finger protein family.</text>
</comment>